<dbReference type="GO" id="GO:0016491">
    <property type="term" value="F:oxidoreductase activity"/>
    <property type="evidence" value="ECO:0007669"/>
    <property type="project" value="UniProtKB-KW"/>
</dbReference>
<comment type="similarity">
    <text evidence="1">Belongs to the short-chain dehydrogenases/reductases (SDR) family.</text>
</comment>
<keyword evidence="2" id="KW-0521">NADP</keyword>
<organism evidence="4">
    <name type="scientific">gut metagenome</name>
    <dbReference type="NCBI Taxonomy" id="749906"/>
    <lineage>
        <taxon>unclassified sequences</taxon>
        <taxon>metagenomes</taxon>
        <taxon>organismal metagenomes</taxon>
    </lineage>
</organism>
<dbReference type="CDD" id="cd05233">
    <property type="entry name" value="SDR_c"/>
    <property type="match status" value="1"/>
</dbReference>
<dbReference type="InterPro" id="IPR052178">
    <property type="entry name" value="Sec_Metab_Biosynth_SDR"/>
</dbReference>
<dbReference type="AlphaFoldDB" id="J9BPC5"/>
<dbReference type="PRINTS" id="PR00081">
    <property type="entry name" value="GDHRDH"/>
</dbReference>
<dbReference type="EMBL" id="AMCI01009474">
    <property type="protein sequence ID" value="EJW89440.1"/>
    <property type="molecule type" value="Genomic_DNA"/>
</dbReference>
<sequence>MAKKFIAEGAEVLIAGRSEKTLQHSAQKLGCSYLVLDVQKTNTFPHFIAEASRLMGGLNALVNNAGISLHEGGFLAVSPEQFDAQFDTNLKGAFFLTQCFVKYCQQQHTEDTKNVLFVSSETSTTVDERPYGLTKAAMNSLVQGLAYRYVNEGFRINAVAPGVTVSEMVGVRADGDLTCDYNVTGRFYMPEEVAEVASFLLSDASNCLNGQILVCNEGKTINARWK</sequence>
<name>J9BPC5_9ZZZZ</name>
<protein>
    <submittedName>
        <fullName evidence="4">3-oxoacyl-(Acyl-carrier-protein) reductase</fullName>
    </submittedName>
</protein>
<keyword evidence="3" id="KW-0560">Oxidoreductase</keyword>
<evidence type="ECO:0000313" key="4">
    <source>
        <dbReference type="EMBL" id="EJW89440.1"/>
    </source>
</evidence>
<gene>
    <name evidence="4" type="ORF">EVA_22455</name>
</gene>
<dbReference type="PANTHER" id="PTHR43618:SF8">
    <property type="entry name" value="7ALPHA-HYDROXYSTEROID DEHYDROGENASE"/>
    <property type="match status" value="1"/>
</dbReference>
<proteinExistence type="inferred from homology"/>
<accession>J9BPC5</accession>
<evidence type="ECO:0000256" key="1">
    <source>
        <dbReference type="ARBA" id="ARBA00006484"/>
    </source>
</evidence>
<dbReference type="PANTHER" id="PTHR43618">
    <property type="entry name" value="7-ALPHA-HYDROXYSTEROID DEHYDROGENASE"/>
    <property type="match status" value="1"/>
</dbReference>
<dbReference type="InterPro" id="IPR036291">
    <property type="entry name" value="NAD(P)-bd_dom_sf"/>
</dbReference>
<evidence type="ECO:0000256" key="2">
    <source>
        <dbReference type="ARBA" id="ARBA00022857"/>
    </source>
</evidence>
<comment type="caution">
    <text evidence="4">The sequence shown here is derived from an EMBL/GenBank/DDBJ whole genome shotgun (WGS) entry which is preliminary data.</text>
</comment>
<evidence type="ECO:0000256" key="3">
    <source>
        <dbReference type="ARBA" id="ARBA00023002"/>
    </source>
</evidence>
<dbReference type="InterPro" id="IPR002347">
    <property type="entry name" value="SDR_fam"/>
</dbReference>
<reference evidence="4" key="1">
    <citation type="journal article" date="2012" name="PLoS ONE">
        <title>Gene sets for utilization of primary and secondary nutrition supplies in the distal gut of endangered iberian lynx.</title>
        <authorList>
            <person name="Alcaide M."/>
            <person name="Messina E."/>
            <person name="Richter M."/>
            <person name="Bargiela R."/>
            <person name="Peplies J."/>
            <person name="Huws S.A."/>
            <person name="Newbold C.J."/>
            <person name="Golyshin P.N."/>
            <person name="Simon M.A."/>
            <person name="Lopez G."/>
            <person name="Yakimov M.M."/>
            <person name="Ferrer M."/>
        </authorList>
    </citation>
    <scope>NUCLEOTIDE SEQUENCE</scope>
</reference>
<dbReference type="Pfam" id="PF13561">
    <property type="entry name" value="adh_short_C2"/>
    <property type="match status" value="1"/>
</dbReference>
<dbReference type="Gene3D" id="3.40.50.720">
    <property type="entry name" value="NAD(P)-binding Rossmann-like Domain"/>
    <property type="match status" value="1"/>
</dbReference>
<dbReference type="SUPFAM" id="SSF51735">
    <property type="entry name" value="NAD(P)-binding Rossmann-fold domains"/>
    <property type="match status" value="1"/>
</dbReference>